<evidence type="ECO:0000313" key="10">
    <source>
        <dbReference type="RefSeq" id="XP_020104368.1"/>
    </source>
</evidence>
<dbReference type="Gene3D" id="3.30.750.24">
    <property type="entry name" value="STAS domain"/>
    <property type="match status" value="1"/>
</dbReference>
<dbReference type="Pfam" id="PF01740">
    <property type="entry name" value="STAS"/>
    <property type="match status" value="1"/>
</dbReference>
<dbReference type="AlphaFoldDB" id="A0A6P5GEL2"/>
<feature type="transmembrane region" description="Helical" evidence="7">
    <location>
        <begin position="274"/>
        <end position="295"/>
    </location>
</feature>
<feature type="region of interest" description="Disordered" evidence="6">
    <location>
        <begin position="1"/>
        <end position="24"/>
    </location>
</feature>
<feature type="transmembrane region" description="Helical" evidence="7">
    <location>
        <begin position="194"/>
        <end position="213"/>
    </location>
</feature>
<evidence type="ECO:0000256" key="4">
    <source>
        <dbReference type="ARBA" id="ARBA00022989"/>
    </source>
</evidence>
<evidence type="ECO:0000256" key="6">
    <source>
        <dbReference type="SAM" id="MobiDB-lite"/>
    </source>
</evidence>
<keyword evidence="2" id="KW-0813">Transport</keyword>
<dbReference type="Gramene" id="Aco004103.1.mrna1">
    <property type="protein sequence ID" value="Aco004103.1.mrna1"/>
    <property type="gene ID" value="Aco004103.1.path1"/>
</dbReference>
<dbReference type="RefSeq" id="XP_020104368.1">
    <property type="nucleotide sequence ID" value="XM_020248779.1"/>
</dbReference>
<name>A0A6P5GEL2_ANACO</name>
<dbReference type="GO" id="GO:0016020">
    <property type="term" value="C:membrane"/>
    <property type="evidence" value="ECO:0007669"/>
    <property type="project" value="UniProtKB-SubCell"/>
</dbReference>
<dbReference type="InterPro" id="IPR011547">
    <property type="entry name" value="SLC26A/SulP_dom"/>
</dbReference>
<reference evidence="9" key="1">
    <citation type="journal article" date="2015" name="Nat. Genet.">
        <title>The pineapple genome and the evolution of CAM photosynthesis.</title>
        <authorList>
            <person name="Ming R."/>
            <person name="VanBuren R."/>
            <person name="Wai C.M."/>
            <person name="Tang H."/>
            <person name="Schatz M.C."/>
            <person name="Bowers J.E."/>
            <person name="Lyons E."/>
            <person name="Wang M.L."/>
            <person name="Chen J."/>
            <person name="Biggers E."/>
            <person name="Zhang J."/>
            <person name="Huang L."/>
            <person name="Zhang L."/>
            <person name="Miao W."/>
            <person name="Zhang J."/>
            <person name="Ye Z."/>
            <person name="Miao C."/>
            <person name="Lin Z."/>
            <person name="Wang H."/>
            <person name="Zhou H."/>
            <person name="Yim W.C."/>
            <person name="Priest H.D."/>
            <person name="Zheng C."/>
            <person name="Woodhouse M."/>
            <person name="Edger P.P."/>
            <person name="Guyot R."/>
            <person name="Guo H.B."/>
            <person name="Guo H."/>
            <person name="Zheng G."/>
            <person name="Singh R."/>
            <person name="Sharma A."/>
            <person name="Min X."/>
            <person name="Zheng Y."/>
            <person name="Lee H."/>
            <person name="Gurtowski J."/>
            <person name="Sedlazeck F.J."/>
            <person name="Harkess A."/>
            <person name="McKain M.R."/>
            <person name="Liao Z."/>
            <person name="Fang J."/>
            <person name="Liu J."/>
            <person name="Zhang X."/>
            <person name="Zhang Q."/>
            <person name="Hu W."/>
            <person name="Qin Y."/>
            <person name="Wang K."/>
            <person name="Chen L.Y."/>
            <person name="Shirley N."/>
            <person name="Lin Y.R."/>
            <person name="Liu L.Y."/>
            <person name="Hernandez A.G."/>
            <person name="Wright C.L."/>
            <person name="Bulone V."/>
            <person name="Tuskan G.A."/>
            <person name="Heath K."/>
            <person name="Zee F."/>
            <person name="Moore P.H."/>
            <person name="Sunkar R."/>
            <person name="Leebens-Mack J.H."/>
            <person name="Mockler T."/>
            <person name="Bennetzen J.L."/>
            <person name="Freeling M."/>
            <person name="Sankoff D."/>
            <person name="Paterson A.H."/>
            <person name="Zhu X."/>
            <person name="Yang X."/>
            <person name="Smith J.A."/>
            <person name="Cushman J.C."/>
            <person name="Paull R.E."/>
            <person name="Yu Q."/>
        </authorList>
    </citation>
    <scope>NUCLEOTIDE SEQUENCE [LARGE SCALE GENOMIC DNA]</scope>
    <source>
        <strain evidence="9">cv. F153</strain>
    </source>
</reference>
<keyword evidence="3 7" id="KW-0812">Transmembrane</keyword>
<evidence type="ECO:0000259" key="8">
    <source>
        <dbReference type="PROSITE" id="PS50801"/>
    </source>
</evidence>
<gene>
    <name evidence="10" type="primary">LOC109721273</name>
</gene>
<feature type="domain" description="STAS" evidence="8">
    <location>
        <begin position="536"/>
        <end position="640"/>
    </location>
</feature>
<dbReference type="OrthoDB" id="288203at2759"/>
<feature type="transmembrane region" description="Helical" evidence="7">
    <location>
        <begin position="366"/>
        <end position="386"/>
    </location>
</feature>
<keyword evidence="5 7" id="KW-0472">Membrane</keyword>
<feature type="compositionally biased region" description="Polar residues" evidence="6">
    <location>
        <begin position="1"/>
        <end position="11"/>
    </location>
</feature>
<dbReference type="PANTHER" id="PTHR11814">
    <property type="entry name" value="SULFATE TRANSPORTER"/>
    <property type="match status" value="1"/>
</dbReference>
<evidence type="ECO:0000256" key="3">
    <source>
        <dbReference type="ARBA" id="ARBA00022692"/>
    </source>
</evidence>
<dbReference type="CDD" id="cd07042">
    <property type="entry name" value="STAS_SulP_like_sulfate_transporter"/>
    <property type="match status" value="1"/>
</dbReference>
<dbReference type="PROSITE" id="PS01130">
    <property type="entry name" value="SLC26A"/>
    <property type="match status" value="1"/>
</dbReference>
<evidence type="ECO:0000256" key="5">
    <source>
        <dbReference type="ARBA" id="ARBA00023136"/>
    </source>
</evidence>
<dbReference type="Pfam" id="PF00916">
    <property type="entry name" value="Sulfate_transp"/>
    <property type="match status" value="1"/>
</dbReference>
<feature type="transmembrane region" description="Helical" evidence="7">
    <location>
        <begin position="168"/>
        <end position="188"/>
    </location>
</feature>
<dbReference type="Proteomes" id="UP000515123">
    <property type="component" value="Linkage group 15"/>
</dbReference>
<accession>A0A6P5GEL2</accession>
<feature type="transmembrane region" description="Helical" evidence="7">
    <location>
        <begin position="392"/>
        <end position="416"/>
    </location>
</feature>
<dbReference type="NCBIfam" id="TIGR00815">
    <property type="entry name" value="sulP"/>
    <property type="match status" value="1"/>
</dbReference>
<keyword evidence="9" id="KW-1185">Reference proteome</keyword>
<evidence type="ECO:0000256" key="1">
    <source>
        <dbReference type="ARBA" id="ARBA00004141"/>
    </source>
</evidence>
<dbReference type="GO" id="GO:0008271">
    <property type="term" value="F:secondary active sulfate transmembrane transporter activity"/>
    <property type="evidence" value="ECO:0007669"/>
    <property type="project" value="InterPro"/>
</dbReference>
<reference evidence="10" key="2">
    <citation type="submission" date="2025-08" db="UniProtKB">
        <authorList>
            <consortium name="RefSeq"/>
        </authorList>
    </citation>
    <scope>IDENTIFICATION</scope>
    <source>
        <tissue evidence="10">Leaf</tissue>
    </source>
</reference>
<organism evidence="9 10">
    <name type="scientific">Ananas comosus</name>
    <name type="common">Pineapple</name>
    <name type="synonym">Ananas ananas</name>
    <dbReference type="NCBI Taxonomy" id="4615"/>
    <lineage>
        <taxon>Eukaryota</taxon>
        <taxon>Viridiplantae</taxon>
        <taxon>Streptophyta</taxon>
        <taxon>Embryophyta</taxon>
        <taxon>Tracheophyta</taxon>
        <taxon>Spermatophyta</taxon>
        <taxon>Magnoliopsida</taxon>
        <taxon>Liliopsida</taxon>
        <taxon>Poales</taxon>
        <taxon>Bromeliaceae</taxon>
        <taxon>Bromelioideae</taxon>
        <taxon>Ananas</taxon>
    </lineage>
</organism>
<dbReference type="GeneID" id="109721273"/>
<dbReference type="InterPro" id="IPR001902">
    <property type="entry name" value="SLC26A/SulP_fam"/>
</dbReference>
<keyword evidence="4 7" id="KW-1133">Transmembrane helix</keyword>
<dbReference type="PROSITE" id="PS50801">
    <property type="entry name" value="STAS"/>
    <property type="match status" value="1"/>
</dbReference>
<dbReference type="InterPro" id="IPR018045">
    <property type="entry name" value="S04_transporter_CS"/>
</dbReference>
<feature type="transmembrane region" description="Helical" evidence="7">
    <location>
        <begin position="423"/>
        <end position="444"/>
    </location>
</feature>
<dbReference type="FunFam" id="3.30.750.24:FF:000002">
    <property type="entry name" value="Sulfate transporter 31"/>
    <property type="match status" value="1"/>
</dbReference>
<proteinExistence type="predicted"/>
<feature type="transmembrane region" description="Helical" evidence="7">
    <location>
        <begin position="248"/>
        <end position="267"/>
    </location>
</feature>
<sequence>MDSSIESTSAAKNADEESRRRRMGDIVLNTPEPPALWHEISVSIKEEVFPRSSEPFSLLTWILSAAQGLFPVLQWGRSYSFKYFRSDFMAGLTLASLGIPQSIGYANLAKLDPQYGLYTSVVPPLIYSVMGTSRDIAIGPVAVVSLLLSSMVQKVVDPTADPIAYRKLVFTATLFTGIFQASFGMFRLGFLVDFLSHAAIVGFMAGAAIVIGLQQLKGLLGINHFTNKTNIVSVIKAVWVALHQPWHYGNFLIGCVFLIFILCARFMARRNKKLFWLSAIAPLLSVILSTLLVFVMRADKHGVKIIQHVTGGLNPSSVKQLQLQGPYVGECAKIGLVCAVIALTEAIAVGRSFASINGYKLDGNKEMIAMGFMNVAGSLSSCYVATGSFSRTAVNFSAGCKTTVSNIVMAVTVFIALQLLTRLLYYTPVTILASIILSALPGLIDVKEVCNIWEIDKMDFLTCIGAFLGVLFGSVEIGLSAAVIISFAKIIIRSIRPHIEMLGRIQGTDIFCSIRQYPTAAQTQGVLLIRIDSSFLCFMNANFIRERITRWVMEECDPNDKKPGEKIHSVVIDMSTVMNVDTSGTAAVGEMHKELLFLGIQLAIANPGWQAIHKMKRAGLVERIGGEWVFLTAGEAVRACLAAKDAACGC</sequence>
<evidence type="ECO:0000313" key="9">
    <source>
        <dbReference type="Proteomes" id="UP000515123"/>
    </source>
</evidence>
<dbReference type="InterPro" id="IPR002645">
    <property type="entry name" value="STAS_dom"/>
</dbReference>
<feature type="transmembrane region" description="Helical" evidence="7">
    <location>
        <begin position="464"/>
        <end position="492"/>
    </location>
</feature>
<protein>
    <submittedName>
        <fullName evidence="10">Low affinity sulfate transporter 3-like</fullName>
    </submittedName>
</protein>
<evidence type="ECO:0000256" key="7">
    <source>
        <dbReference type="SAM" id="Phobius"/>
    </source>
</evidence>
<comment type="subcellular location">
    <subcellularLocation>
        <location evidence="1">Membrane</location>
        <topology evidence="1">Multi-pass membrane protein</topology>
    </subcellularLocation>
</comment>
<dbReference type="InterPro" id="IPR036513">
    <property type="entry name" value="STAS_dom_sf"/>
</dbReference>
<feature type="transmembrane region" description="Helical" evidence="7">
    <location>
        <begin position="126"/>
        <end position="148"/>
    </location>
</feature>
<dbReference type="SUPFAM" id="SSF52091">
    <property type="entry name" value="SpoIIaa-like"/>
    <property type="match status" value="1"/>
</dbReference>
<evidence type="ECO:0000256" key="2">
    <source>
        <dbReference type="ARBA" id="ARBA00022448"/>
    </source>
</evidence>